<proteinExistence type="predicted"/>
<gene>
    <name evidence="2" type="ORF">C7450_117110</name>
</gene>
<keyword evidence="3" id="KW-1185">Reference proteome</keyword>
<dbReference type="RefSeq" id="WP_110378142.1">
    <property type="nucleotide sequence ID" value="NZ_CAKNFM010000006.1"/>
</dbReference>
<evidence type="ECO:0000313" key="2">
    <source>
        <dbReference type="EMBL" id="PXW52246.1"/>
    </source>
</evidence>
<keyword evidence="1" id="KW-1133">Transmembrane helix</keyword>
<evidence type="ECO:0000313" key="3">
    <source>
        <dbReference type="Proteomes" id="UP000248021"/>
    </source>
</evidence>
<name>A0A2V3TUF0_9HYPH</name>
<dbReference type="OrthoDB" id="5514977at2"/>
<feature type="transmembrane region" description="Helical" evidence="1">
    <location>
        <begin position="12"/>
        <end position="31"/>
    </location>
</feature>
<accession>A0A2V3TUF0</accession>
<keyword evidence="1" id="KW-0812">Transmembrane</keyword>
<reference evidence="2 3" key="1">
    <citation type="submission" date="2018-05" db="EMBL/GenBank/DDBJ databases">
        <title>Genomic Encyclopedia of Type Strains, Phase IV (KMG-IV): sequencing the most valuable type-strain genomes for metagenomic binning, comparative biology and taxonomic classification.</title>
        <authorList>
            <person name="Goeker M."/>
        </authorList>
    </citation>
    <scope>NUCLEOTIDE SEQUENCE [LARGE SCALE GENOMIC DNA]</scope>
    <source>
        <strain evidence="2 3">DSM 6462</strain>
    </source>
</reference>
<protein>
    <submittedName>
        <fullName evidence="2">Uncharacterized protein</fullName>
    </submittedName>
</protein>
<organism evidence="2 3">
    <name type="scientific">Chelatococcus asaccharovorans</name>
    <dbReference type="NCBI Taxonomy" id="28210"/>
    <lineage>
        <taxon>Bacteria</taxon>
        <taxon>Pseudomonadati</taxon>
        <taxon>Pseudomonadota</taxon>
        <taxon>Alphaproteobacteria</taxon>
        <taxon>Hyphomicrobiales</taxon>
        <taxon>Chelatococcaceae</taxon>
        <taxon>Chelatococcus</taxon>
    </lineage>
</organism>
<evidence type="ECO:0000256" key="1">
    <source>
        <dbReference type="SAM" id="Phobius"/>
    </source>
</evidence>
<keyword evidence="1" id="KW-0472">Membrane</keyword>
<dbReference type="Proteomes" id="UP000248021">
    <property type="component" value="Unassembled WGS sequence"/>
</dbReference>
<comment type="caution">
    <text evidence="2">The sequence shown here is derived from an EMBL/GenBank/DDBJ whole genome shotgun (WGS) entry which is preliminary data.</text>
</comment>
<dbReference type="EMBL" id="QJJK01000017">
    <property type="protein sequence ID" value="PXW52246.1"/>
    <property type="molecule type" value="Genomic_DNA"/>
</dbReference>
<sequence>MQVPTQTKPAIIGALVGAVILAVVGFGWGGWKTQSAANQMTNQRIIAVLTPVCVNNFTQQANATEKLAEFMKISSWQRDDFISKGGWATVPGQDAPRSGVAKACADALSAAKTS</sequence>
<dbReference type="AlphaFoldDB" id="A0A2V3TUF0"/>